<evidence type="ECO:0000256" key="1">
    <source>
        <dbReference type="ARBA" id="ARBA00023266"/>
    </source>
</evidence>
<dbReference type="InterPro" id="IPR036873">
    <property type="entry name" value="Rhodanese-like_dom_sf"/>
</dbReference>
<evidence type="ECO:0000313" key="5">
    <source>
        <dbReference type="Proteomes" id="UP000029692"/>
    </source>
</evidence>
<dbReference type="Gene3D" id="3.40.250.10">
    <property type="entry name" value="Rhodanese-like domain"/>
    <property type="match status" value="1"/>
</dbReference>
<dbReference type="GO" id="GO:0004792">
    <property type="term" value="F:thiosulfate-cyanide sulfurtransferase activity"/>
    <property type="evidence" value="ECO:0007669"/>
    <property type="project" value="InterPro"/>
</dbReference>
<dbReference type="Proteomes" id="UP000029692">
    <property type="component" value="Unassembled WGS sequence"/>
</dbReference>
<comment type="caution">
    <text evidence="4">The sequence shown here is derived from an EMBL/GenBank/DDBJ whole genome shotgun (WGS) entry which is preliminary data.</text>
</comment>
<dbReference type="PANTHER" id="PTHR30401">
    <property type="entry name" value="TRNA 2-SELENOURIDINE SYNTHASE"/>
    <property type="match status" value="1"/>
</dbReference>
<feature type="domain" description="Rhodanese" evidence="3">
    <location>
        <begin position="16"/>
        <end position="138"/>
    </location>
</feature>
<evidence type="ECO:0000256" key="2">
    <source>
        <dbReference type="SAM" id="MobiDB-lite"/>
    </source>
</evidence>
<dbReference type="InterPro" id="IPR017582">
    <property type="entry name" value="SelU"/>
</dbReference>
<dbReference type="NCBIfam" id="NF008750">
    <property type="entry name" value="PRK11784.1-2"/>
    <property type="match status" value="1"/>
</dbReference>
<dbReference type="GO" id="GO:0002098">
    <property type="term" value="P:tRNA wobble uridine modification"/>
    <property type="evidence" value="ECO:0007669"/>
    <property type="project" value="InterPro"/>
</dbReference>
<dbReference type="InterPro" id="IPR001763">
    <property type="entry name" value="Rhodanese-like_dom"/>
</dbReference>
<reference evidence="4 5" key="1">
    <citation type="submission" date="2014-05" db="EMBL/GenBank/DDBJ databases">
        <title>De novo Genome Sequence of Spirocheata sp.</title>
        <authorList>
            <person name="Shivani Y."/>
            <person name="Subhash Y."/>
            <person name="Tushar L."/>
            <person name="Sasikala C."/>
            <person name="Ramana C.V."/>
        </authorList>
    </citation>
    <scope>NUCLEOTIDE SEQUENCE [LARGE SCALE GENOMIC DNA]</scope>
    <source>
        <strain evidence="4 5">JC230</strain>
    </source>
</reference>
<dbReference type="SUPFAM" id="SSF52540">
    <property type="entry name" value="P-loop containing nucleoside triphosphate hydrolases"/>
    <property type="match status" value="1"/>
</dbReference>
<gene>
    <name evidence="4" type="ORF">DC28_05685</name>
</gene>
<name>A0A098QZC2_9SPIO</name>
<keyword evidence="5" id="KW-1185">Reference proteome</keyword>
<sequence>MAWITQGIQDFLGLLEQGDSTVVDVRTPGEFRRGHIPGAVNIALFSDVQRAEVGTLYARGGRDEAVVRGLELVGPRLADLVRRAREVAGSGSLGVYCWRGGMRSASMAWLLETAGFPGVVQLSGGYKAFRHEVHRIFAKPWRFQVLGGYTGSGKTEILRCLAERGEQVLDLEGLAGHRGSSFGHIGMGSQPETEGFENLVWDTLRGFDESRRIWVEDESLRIGSVFVPRDVHNRMQECPMVIVTVDGEQRARRLVREYAGVSDEELHGAILKIQKRLGGLRTREALQALQSGDYLTAARITLEYYDRAYQNCMTRPRPGRVWELKPMEDDPRAAAAALSSGEYGGGETERED</sequence>
<dbReference type="PROSITE" id="PS00380">
    <property type="entry name" value="RHODANESE_1"/>
    <property type="match status" value="1"/>
</dbReference>
<dbReference type="SMART" id="SM00450">
    <property type="entry name" value="RHOD"/>
    <property type="match status" value="1"/>
</dbReference>
<dbReference type="InterPro" id="IPR001307">
    <property type="entry name" value="Thiosulphate_STrfase_CS"/>
</dbReference>
<proteinExistence type="predicted"/>
<dbReference type="InterPro" id="IPR027417">
    <property type="entry name" value="P-loop_NTPase"/>
</dbReference>
<dbReference type="InterPro" id="IPR058840">
    <property type="entry name" value="AAA_SelU"/>
</dbReference>
<dbReference type="SUPFAM" id="SSF52821">
    <property type="entry name" value="Rhodanese/Cell cycle control phosphatase"/>
    <property type="match status" value="1"/>
</dbReference>
<keyword evidence="1" id="KW-0711">Selenium</keyword>
<dbReference type="eggNOG" id="COG2603">
    <property type="taxonomic scope" value="Bacteria"/>
</dbReference>
<dbReference type="OrthoDB" id="9808735at2"/>
<evidence type="ECO:0000313" key="4">
    <source>
        <dbReference type="EMBL" id="KGE72856.1"/>
    </source>
</evidence>
<dbReference type="AlphaFoldDB" id="A0A098QZC2"/>
<dbReference type="STRING" id="1480694.DC28_05685"/>
<dbReference type="GO" id="GO:0043828">
    <property type="term" value="F:tRNA 2-selenouridine synthase activity"/>
    <property type="evidence" value="ECO:0007669"/>
    <property type="project" value="InterPro"/>
</dbReference>
<evidence type="ECO:0000259" key="3">
    <source>
        <dbReference type="PROSITE" id="PS50206"/>
    </source>
</evidence>
<protein>
    <recommendedName>
        <fullName evidence="3">Rhodanese domain-containing protein</fullName>
    </recommendedName>
</protein>
<feature type="region of interest" description="Disordered" evidence="2">
    <location>
        <begin position="333"/>
        <end position="352"/>
    </location>
</feature>
<dbReference type="Pfam" id="PF26341">
    <property type="entry name" value="AAA_SelU"/>
    <property type="match status" value="1"/>
</dbReference>
<dbReference type="PROSITE" id="PS50206">
    <property type="entry name" value="RHODANESE_3"/>
    <property type="match status" value="1"/>
</dbReference>
<dbReference type="EMBL" id="JNUP01000047">
    <property type="protein sequence ID" value="KGE72856.1"/>
    <property type="molecule type" value="Genomic_DNA"/>
</dbReference>
<accession>A0A098QZC2</accession>
<dbReference type="NCBIfam" id="TIGR03167">
    <property type="entry name" value="tRNA_sel_U_synt"/>
    <property type="match status" value="1"/>
</dbReference>
<dbReference type="PANTHER" id="PTHR30401:SF0">
    <property type="entry name" value="TRNA 2-SELENOURIDINE SYNTHASE"/>
    <property type="match status" value="1"/>
</dbReference>
<organism evidence="4 5">
    <name type="scientific">Spirochaeta lutea</name>
    <dbReference type="NCBI Taxonomy" id="1480694"/>
    <lineage>
        <taxon>Bacteria</taxon>
        <taxon>Pseudomonadati</taxon>
        <taxon>Spirochaetota</taxon>
        <taxon>Spirochaetia</taxon>
        <taxon>Spirochaetales</taxon>
        <taxon>Spirochaetaceae</taxon>
        <taxon>Spirochaeta</taxon>
    </lineage>
</organism>
<dbReference type="Pfam" id="PF00581">
    <property type="entry name" value="Rhodanese"/>
    <property type="match status" value="1"/>
</dbReference>
<dbReference type="RefSeq" id="WP_037546729.1">
    <property type="nucleotide sequence ID" value="NZ_JNUP01000047.1"/>
</dbReference>